<organism evidence="15 16">
    <name type="scientific">Coilia grayii</name>
    <name type="common">Gray's grenadier anchovy</name>
    <dbReference type="NCBI Taxonomy" id="363190"/>
    <lineage>
        <taxon>Eukaryota</taxon>
        <taxon>Metazoa</taxon>
        <taxon>Chordata</taxon>
        <taxon>Craniata</taxon>
        <taxon>Vertebrata</taxon>
        <taxon>Euteleostomi</taxon>
        <taxon>Actinopterygii</taxon>
        <taxon>Neopterygii</taxon>
        <taxon>Teleostei</taxon>
        <taxon>Clupei</taxon>
        <taxon>Clupeiformes</taxon>
        <taxon>Clupeoidei</taxon>
        <taxon>Engraulidae</taxon>
        <taxon>Coilinae</taxon>
        <taxon>Coilia</taxon>
    </lineage>
</organism>
<keyword evidence="10" id="KW-1015">Disulfide bond</keyword>
<evidence type="ECO:0000256" key="1">
    <source>
        <dbReference type="ARBA" id="ARBA00004167"/>
    </source>
</evidence>
<keyword evidence="7" id="KW-0130">Cell adhesion</keyword>
<dbReference type="FunFam" id="2.60.40.60:FF:000039">
    <property type="entry name" value="FAT atypical cadherin 3"/>
    <property type="match status" value="1"/>
</dbReference>
<feature type="domain" description="Cadherin" evidence="14">
    <location>
        <begin position="797"/>
        <end position="881"/>
    </location>
</feature>
<keyword evidence="4" id="KW-0732">Signal</keyword>
<dbReference type="Proteomes" id="UP001591681">
    <property type="component" value="Unassembled WGS sequence"/>
</dbReference>
<evidence type="ECO:0000256" key="10">
    <source>
        <dbReference type="ARBA" id="ARBA00023157"/>
    </source>
</evidence>
<keyword evidence="11" id="KW-0325">Glycoprotein</keyword>
<dbReference type="FunFam" id="2.60.40.60:FF:000064">
    <property type="entry name" value="FAT atypical cadherin 1"/>
    <property type="match status" value="1"/>
</dbReference>
<accession>A0ABD1KAQ8</accession>
<keyword evidence="8" id="KW-1133">Transmembrane helix</keyword>
<dbReference type="CDD" id="cd11304">
    <property type="entry name" value="Cadherin_repeat"/>
    <property type="match status" value="5"/>
</dbReference>
<sequence length="1062" mass="115439">MTETKPEPGPSPCRMTETKPEPGPSPCRMTETKPEPGPSPCRMTETKPEPGPSPCRMTETKPEPGPSPCRMTETKPEPGPSPCRMTETKPEPEPSPCSVTPTYTHKPTESARSRCGVFSCWCARPDCFLACLCTLPRVKEACAARAIDAWTEPRASATCVDAYLTETNGILAGPESNRRKDEERMPMSVGMWVLGPAPALLLVLLPASVWWAGCGCQETGDVGGARLRFTAERYEASVYENSPARTYVTPVAPPTSDTRMGVALARRSWEPRFRVAGGDGEGLFRAEELRVGDFCFLRLRLRGGGAAILNREVCERYELRVRATLRGHDALEAWTLVTVRVLDRNDLRPLFSPTTYSARIREDTPPRTSVAQVTATDADSGSNGEFYYFLLERSELFAVAPSTGVLTLTASLEGAGLAEGAGLTLEVGAVDRGMKLYGHNGVSSTARVLLHVDTPTNRHAPRIATATLQPSRAGHAQTVAVVTVTDEDGGRGGEIAEAWLVGGASELGLRLERRGEEPGEGAEFALVAGEEFRWRPGGVAITLQARDRGDPPLLSDPHTLKLRPPDTPIPRFPDDGYRVRVSELAPPGTLLLSVTLTPPTDDAHYTLSDTPSGLFAIGSRSGVLSTAAWLSGRGPEGRGQLEEEVLTLEVTESSSGSKVSVEVTLLDENDHAPVFSRSAYEAVINESVGVGTTVLVLSASDEDVGENGYITYSLEAVPGEGAVPFAVNQFSGAVTTSGRLDFERQAEFWLVARASDWGFPERREARASVHISVHNQNDERPVWGGRDCQLLVPPLWPPDTPLLTLAALDPDRLTPIKYSIQSGDPARLFLLQPDTGLLLLTRPLPAGHTHSLRITATDGDHASDPMSLNVTTSTTADTPTLSCQETQLAQRLAEKLSRARAGGRGRPQEEGLMDLFSANRHAPRFLEDVPDTVWVPEDTPIGTRLLQLQVVDDDAGLSGQLLYSIADGNSEGCLTVGMRSGDVTVFRPLDRERTARYHVNLTVFDQGSPRRGAWTLITFVVTDTNDNTPRFLNTHTYHTHILRTLPSAHRCYRWRQWMQTKG</sequence>
<dbReference type="PANTHER" id="PTHR24025:SF23">
    <property type="entry name" value="NEURAL-CADHERIN"/>
    <property type="match status" value="1"/>
</dbReference>
<evidence type="ECO:0000256" key="6">
    <source>
        <dbReference type="ARBA" id="ARBA00022837"/>
    </source>
</evidence>
<evidence type="ECO:0000313" key="16">
    <source>
        <dbReference type="Proteomes" id="UP001591681"/>
    </source>
</evidence>
<evidence type="ECO:0000256" key="7">
    <source>
        <dbReference type="ARBA" id="ARBA00022889"/>
    </source>
</evidence>
<dbReference type="PANTHER" id="PTHR24025">
    <property type="entry name" value="DESMOGLEIN FAMILY MEMBER"/>
    <property type="match status" value="1"/>
</dbReference>
<keyword evidence="3" id="KW-0812">Transmembrane</keyword>
<dbReference type="PRINTS" id="PR00205">
    <property type="entry name" value="CADHERIN"/>
</dbReference>
<evidence type="ECO:0000256" key="8">
    <source>
        <dbReference type="ARBA" id="ARBA00022989"/>
    </source>
</evidence>
<feature type="domain" description="Cadherin" evidence="14">
    <location>
        <begin position="230"/>
        <end position="351"/>
    </location>
</feature>
<keyword evidence="2" id="KW-0245">EGF-like domain</keyword>
<evidence type="ECO:0000256" key="3">
    <source>
        <dbReference type="ARBA" id="ARBA00022692"/>
    </source>
</evidence>
<proteinExistence type="predicted"/>
<dbReference type="Pfam" id="PF00028">
    <property type="entry name" value="Cadherin"/>
    <property type="match status" value="3"/>
</dbReference>
<evidence type="ECO:0000256" key="4">
    <source>
        <dbReference type="ARBA" id="ARBA00022729"/>
    </source>
</evidence>
<dbReference type="FunFam" id="2.60.40.60:FF:000015">
    <property type="entry name" value="FAT atypical cadherin 1"/>
    <property type="match status" value="1"/>
</dbReference>
<dbReference type="GO" id="GO:0016020">
    <property type="term" value="C:membrane"/>
    <property type="evidence" value="ECO:0007669"/>
    <property type="project" value="UniProtKB-SubCell"/>
</dbReference>
<evidence type="ECO:0000256" key="13">
    <source>
        <dbReference type="SAM" id="MobiDB-lite"/>
    </source>
</evidence>
<dbReference type="InterPro" id="IPR050971">
    <property type="entry name" value="Cadherin-domain_protein"/>
</dbReference>
<dbReference type="PROSITE" id="PS50268">
    <property type="entry name" value="CADHERIN_2"/>
    <property type="match status" value="6"/>
</dbReference>
<keyword evidence="16" id="KW-1185">Reference proteome</keyword>
<dbReference type="SMART" id="SM00112">
    <property type="entry name" value="CA"/>
    <property type="match status" value="6"/>
</dbReference>
<feature type="domain" description="Cadherin" evidence="14">
    <location>
        <begin position="927"/>
        <end position="1031"/>
    </location>
</feature>
<evidence type="ECO:0000256" key="5">
    <source>
        <dbReference type="ARBA" id="ARBA00022737"/>
    </source>
</evidence>
<evidence type="ECO:0000256" key="2">
    <source>
        <dbReference type="ARBA" id="ARBA00022536"/>
    </source>
</evidence>
<evidence type="ECO:0000313" key="15">
    <source>
        <dbReference type="EMBL" id="KAL2096236.1"/>
    </source>
</evidence>
<dbReference type="InterPro" id="IPR015919">
    <property type="entry name" value="Cadherin-like_sf"/>
</dbReference>
<evidence type="ECO:0000259" key="14">
    <source>
        <dbReference type="PROSITE" id="PS50268"/>
    </source>
</evidence>
<dbReference type="FunFam" id="2.60.40.60:FF:000033">
    <property type="entry name" value="FAT atypical cadherin 1"/>
    <property type="match status" value="1"/>
</dbReference>
<keyword evidence="5" id="KW-0677">Repeat</keyword>
<dbReference type="GO" id="GO:0009653">
    <property type="term" value="P:anatomical structure morphogenesis"/>
    <property type="evidence" value="ECO:0007669"/>
    <property type="project" value="UniProtKB-ARBA"/>
</dbReference>
<comment type="subcellular location">
    <subcellularLocation>
        <location evidence="1">Membrane</location>
        <topology evidence="1">Single-pass membrane protein</topology>
    </subcellularLocation>
</comment>
<dbReference type="SUPFAM" id="SSF49313">
    <property type="entry name" value="Cadherin-like"/>
    <property type="match status" value="6"/>
</dbReference>
<protein>
    <recommendedName>
        <fullName evidence="14">Cadherin domain-containing protein</fullName>
    </recommendedName>
</protein>
<dbReference type="InterPro" id="IPR002126">
    <property type="entry name" value="Cadherin-like_dom"/>
</dbReference>
<keyword evidence="6 12" id="KW-0106">Calcium</keyword>
<feature type="domain" description="Cadherin" evidence="14">
    <location>
        <begin position="573"/>
        <end position="675"/>
    </location>
</feature>
<feature type="domain" description="Cadherin" evidence="14">
    <location>
        <begin position="352"/>
        <end position="463"/>
    </location>
</feature>
<dbReference type="AlphaFoldDB" id="A0ABD1KAQ8"/>
<dbReference type="GO" id="GO:0005509">
    <property type="term" value="F:calcium ion binding"/>
    <property type="evidence" value="ECO:0007669"/>
    <property type="project" value="UniProtKB-UniRule"/>
</dbReference>
<feature type="region of interest" description="Disordered" evidence="13">
    <location>
        <begin position="1"/>
        <end position="100"/>
    </location>
</feature>
<evidence type="ECO:0000256" key="11">
    <source>
        <dbReference type="ARBA" id="ARBA00023180"/>
    </source>
</evidence>
<keyword evidence="9" id="KW-0472">Membrane</keyword>
<feature type="domain" description="Cadherin" evidence="14">
    <location>
        <begin position="676"/>
        <end position="783"/>
    </location>
</feature>
<feature type="region of interest" description="Disordered" evidence="13">
    <location>
        <begin position="547"/>
        <end position="574"/>
    </location>
</feature>
<evidence type="ECO:0000256" key="12">
    <source>
        <dbReference type="PROSITE-ProRule" id="PRU00043"/>
    </source>
</evidence>
<dbReference type="InterPro" id="IPR020894">
    <property type="entry name" value="Cadherin_CS"/>
</dbReference>
<dbReference type="PROSITE" id="PS00232">
    <property type="entry name" value="CADHERIN_1"/>
    <property type="match status" value="1"/>
</dbReference>
<dbReference type="Gene3D" id="2.60.40.60">
    <property type="entry name" value="Cadherins"/>
    <property type="match status" value="6"/>
</dbReference>
<reference evidence="15 16" key="1">
    <citation type="submission" date="2024-09" db="EMBL/GenBank/DDBJ databases">
        <title>A chromosome-level genome assembly of Gray's grenadier anchovy, Coilia grayii.</title>
        <authorList>
            <person name="Fu Z."/>
        </authorList>
    </citation>
    <scope>NUCLEOTIDE SEQUENCE [LARGE SCALE GENOMIC DNA]</scope>
    <source>
        <strain evidence="15">G4</strain>
        <tissue evidence="15">Muscle</tissue>
    </source>
</reference>
<comment type="caution">
    <text evidence="15">The sequence shown here is derived from an EMBL/GenBank/DDBJ whole genome shotgun (WGS) entry which is preliminary data.</text>
</comment>
<name>A0ABD1KAQ8_9TELE</name>
<gene>
    <name evidence="15" type="ORF">ACEWY4_008384</name>
</gene>
<evidence type="ECO:0000256" key="9">
    <source>
        <dbReference type="ARBA" id="ARBA00023136"/>
    </source>
</evidence>
<dbReference type="EMBL" id="JBHFQA010000007">
    <property type="protein sequence ID" value="KAL2096236.1"/>
    <property type="molecule type" value="Genomic_DNA"/>
</dbReference>
<dbReference type="GO" id="GO:0007155">
    <property type="term" value="P:cell adhesion"/>
    <property type="evidence" value="ECO:0007669"/>
    <property type="project" value="UniProtKB-KW"/>
</dbReference>